<accession>A0A6C0CIF7</accession>
<evidence type="ECO:0000313" key="1">
    <source>
        <dbReference type="EMBL" id="QHT04378.1"/>
    </source>
</evidence>
<dbReference type="AlphaFoldDB" id="A0A6C0CIF7"/>
<organism evidence="1">
    <name type="scientific">viral metagenome</name>
    <dbReference type="NCBI Taxonomy" id="1070528"/>
    <lineage>
        <taxon>unclassified sequences</taxon>
        <taxon>metagenomes</taxon>
        <taxon>organismal metagenomes</taxon>
    </lineage>
</organism>
<sequence>MSALTQSTDQQYKLPSHTCLQHAFKLAIVEDKEIKSDYWTDSLDKKVIIGVKGNQEKLLVKSEDEYTSPIAKIYKVEKEYIIVTENSIYLVSAEIDSSKIS</sequence>
<dbReference type="EMBL" id="MN739427">
    <property type="protein sequence ID" value="QHT04378.1"/>
    <property type="molecule type" value="Genomic_DNA"/>
</dbReference>
<name>A0A6C0CIF7_9ZZZZ</name>
<proteinExistence type="predicted"/>
<protein>
    <submittedName>
        <fullName evidence="1">Uncharacterized protein</fullName>
    </submittedName>
</protein>
<reference evidence="1" key="1">
    <citation type="journal article" date="2020" name="Nature">
        <title>Giant virus diversity and host interactions through global metagenomics.</title>
        <authorList>
            <person name="Schulz F."/>
            <person name="Roux S."/>
            <person name="Paez-Espino D."/>
            <person name="Jungbluth S."/>
            <person name="Walsh D.A."/>
            <person name="Denef V.J."/>
            <person name="McMahon K.D."/>
            <person name="Konstantinidis K.T."/>
            <person name="Eloe-Fadrosh E.A."/>
            <person name="Kyrpides N.C."/>
            <person name="Woyke T."/>
        </authorList>
    </citation>
    <scope>NUCLEOTIDE SEQUENCE</scope>
    <source>
        <strain evidence="1">GVMAG-M-3300021185-45</strain>
    </source>
</reference>